<evidence type="ECO:0008006" key="4">
    <source>
        <dbReference type="Google" id="ProtNLM"/>
    </source>
</evidence>
<dbReference type="InParanoid" id="W3WWE6"/>
<dbReference type="OrthoDB" id="20872at2759"/>
<proteinExistence type="predicted"/>
<dbReference type="PANTHER" id="PTHR35391">
    <property type="entry name" value="C2H2-TYPE DOMAIN-CONTAINING PROTEIN-RELATED"/>
    <property type="match status" value="1"/>
</dbReference>
<feature type="region of interest" description="Disordered" evidence="1">
    <location>
        <begin position="1"/>
        <end position="21"/>
    </location>
</feature>
<evidence type="ECO:0000313" key="2">
    <source>
        <dbReference type="EMBL" id="ETS77447.1"/>
    </source>
</evidence>
<feature type="compositionally biased region" description="Polar residues" evidence="1">
    <location>
        <begin position="43"/>
        <end position="57"/>
    </location>
</feature>
<dbReference type="AlphaFoldDB" id="W3WWE6"/>
<dbReference type="KEGG" id="pfy:PFICI_11321"/>
<feature type="compositionally biased region" description="Polar residues" evidence="1">
    <location>
        <begin position="100"/>
        <end position="110"/>
    </location>
</feature>
<dbReference type="EMBL" id="KI912116">
    <property type="protein sequence ID" value="ETS77447.1"/>
    <property type="molecule type" value="Genomic_DNA"/>
</dbReference>
<accession>W3WWE6</accession>
<feature type="region of interest" description="Disordered" evidence="1">
    <location>
        <begin position="84"/>
        <end position="156"/>
    </location>
</feature>
<keyword evidence="3" id="KW-1185">Reference proteome</keyword>
<dbReference type="GeneID" id="19276334"/>
<dbReference type="HOGENOM" id="CLU_358281_0_0_1"/>
<sequence>MSHSKEGELGPHYNDSGYTQNNHIAPAVHQQLLTPDSPLILSNHASPNNTSLTPADSTTSLYLVPSEFGEYDWSNDDPFFGANFDIDRDRGTPSFLEEQSPFNSGSQTSWKAPPTSDPSYGQPDAPSPQGQSAQQVELDAETDPQSSNPDKADSNDIRHRTEACKHLFESCQTLCNDERVDRLCAKFHWWSLGIGASKHGHSSLDYRVRTREDIRDRIVDLLDMLAISLQSCISITAASGKEQITITAGSDTEPDHGHSRLEETMDYIRSNIDYLLRLSAAIRKSGTKFRHKHVDELLGDGKVDLREFGDYLRNLILFVPTQFAVGNAHQAYLEYPRRLGPIQERLIQANLVRRNRFDHYYKMSLKEDAMSLIAGDSRDQGSSPPRKVQKSIGAFSVDRSAISSRTATEIGTFVMPEKPRSHQTKSSSSRVSRSVLKQDYPRCPVTGKDFWCPFCAQPLDSSYSDPKKNMKWRYDLKLNPDISCLTTISGHVSEDLSPYTCIYPDCDQADAMYVTTDEWRKHLKSCHSMSRWICDICWLESSSPGDFEFDEEGKWREHSLSCHSGEISVQDLDDIAEESKRAVVPSIACPLCYDSTVLLQPDADKHIANHLHSFALQALPWTATVPDDETRASDGSNTGRPLYFEGKDDLAEIDWSAPYILQDLAPLLDESISRCQHLSRSIDFEKLRDTLNSVLETLHNLKQSLSSLSIAQVGEAADPMIRLNTILSRHDDNEFITSDMPTLEILGVDLEEAHGSLQVIVTKSSMKAAIETDATETTPPGK</sequence>
<name>W3WWE6_PESFW</name>
<evidence type="ECO:0000256" key="1">
    <source>
        <dbReference type="SAM" id="MobiDB-lite"/>
    </source>
</evidence>
<evidence type="ECO:0000313" key="3">
    <source>
        <dbReference type="Proteomes" id="UP000030651"/>
    </source>
</evidence>
<reference evidence="3" key="1">
    <citation type="journal article" date="2015" name="BMC Genomics">
        <title>Genomic and transcriptomic analysis of the endophytic fungus Pestalotiopsis fici reveals its lifestyle and high potential for synthesis of natural products.</title>
        <authorList>
            <person name="Wang X."/>
            <person name="Zhang X."/>
            <person name="Liu L."/>
            <person name="Xiang M."/>
            <person name="Wang W."/>
            <person name="Sun X."/>
            <person name="Che Y."/>
            <person name="Guo L."/>
            <person name="Liu G."/>
            <person name="Guo L."/>
            <person name="Wang C."/>
            <person name="Yin W.B."/>
            <person name="Stadler M."/>
            <person name="Zhang X."/>
            <person name="Liu X."/>
        </authorList>
    </citation>
    <scope>NUCLEOTIDE SEQUENCE [LARGE SCALE GENOMIC DNA]</scope>
    <source>
        <strain evidence="3">W106-1 / CGMCC3.15140</strain>
    </source>
</reference>
<dbReference type="RefSeq" id="XP_007838093.1">
    <property type="nucleotide sequence ID" value="XM_007839902.1"/>
</dbReference>
<dbReference type="Proteomes" id="UP000030651">
    <property type="component" value="Unassembled WGS sequence"/>
</dbReference>
<gene>
    <name evidence="2" type="ORF">PFICI_11321</name>
</gene>
<organism evidence="2 3">
    <name type="scientific">Pestalotiopsis fici (strain W106-1 / CGMCC3.15140)</name>
    <dbReference type="NCBI Taxonomy" id="1229662"/>
    <lineage>
        <taxon>Eukaryota</taxon>
        <taxon>Fungi</taxon>
        <taxon>Dikarya</taxon>
        <taxon>Ascomycota</taxon>
        <taxon>Pezizomycotina</taxon>
        <taxon>Sordariomycetes</taxon>
        <taxon>Xylariomycetidae</taxon>
        <taxon>Amphisphaeriales</taxon>
        <taxon>Sporocadaceae</taxon>
        <taxon>Pestalotiopsis</taxon>
    </lineage>
</organism>
<protein>
    <recommendedName>
        <fullName evidence="4">C2H2-type domain-containing protein</fullName>
    </recommendedName>
</protein>
<dbReference type="PANTHER" id="PTHR35391:SF5">
    <property type="entry name" value="DUF6590 DOMAIN-CONTAINING PROTEIN"/>
    <property type="match status" value="1"/>
</dbReference>
<feature type="region of interest" description="Disordered" evidence="1">
    <location>
        <begin position="38"/>
        <end position="57"/>
    </location>
</feature>